<dbReference type="InterPro" id="IPR014710">
    <property type="entry name" value="RmlC-like_jellyroll"/>
</dbReference>
<feature type="domain" description="AraC-type arabinose-binding/dimerisation" evidence="2">
    <location>
        <begin position="23"/>
        <end position="71"/>
    </location>
</feature>
<sequence length="72" mass="8604">MRREYINYPKDVPVLISCANIIEYPIHWHNSIEILYVLKGKFYVTIDSDKYELVEKDIEIINIDEAHSIYSE</sequence>
<evidence type="ECO:0000256" key="1">
    <source>
        <dbReference type="ARBA" id="ARBA00023125"/>
    </source>
</evidence>
<dbReference type="GO" id="GO:0003677">
    <property type="term" value="F:DNA binding"/>
    <property type="evidence" value="ECO:0007669"/>
    <property type="project" value="UniProtKB-KW"/>
</dbReference>
<protein>
    <submittedName>
        <fullName evidence="3">Predicted transcriptional regulator</fullName>
    </submittedName>
</protein>
<dbReference type="AlphaFoldDB" id="A5MZG2"/>
<gene>
    <name evidence="3" type="ordered locus">CKL_2246</name>
</gene>
<dbReference type="KEGG" id="ckl:CKL_2246"/>
<dbReference type="Proteomes" id="UP000002411">
    <property type="component" value="Chromosome"/>
</dbReference>
<dbReference type="SUPFAM" id="SSF51182">
    <property type="entry name" value="RmlC-like cupins"/>
    <property type="match status" value="1"/>
</dbReference>
<dbReference type="InterPro" id="IPR003313">
    <property type="entry name" value="AraC-bd"/>
</dbReference>
<evidence type="ECO:0000313" key="4">
    <source>
        <dbReference type="Proteomes" id="UP000002411"/>
    </source>
</evidence>
<proteinExistence type="predicted"/>
<dbReference type="GO" id="GO:0006355">
    <property type="term" value="P:regulation of DNA-templated transcription"/>
    <property type="evidence" value="ECO:0007669"/>
    <property type="project" value="InterPro"/>
</dbReference>
<reference evidence="3 4" key="1">
    <citation type="journal article" date="2008" name="Proc. Natl. Acad. Sci. U.S.A.">
        <title>The genome of Clostridium kluyveri, a strict anaerobe with unique metabolic features.</title>
        <authorList>
            <person name="Seedorf H."/>
            <person name="Fricke W.F."/>
            <person name="Veith B."/>
            <person name="Brueggemann H."/>
            <person name="Liesegang H."/>
            <person name="Strittmatter A."/>
            <person name="Miethke M."/>
            <person name="Buckel W."/>
            <person name="Hinderberger J."/>
            <person name="Li F."/>
            <person name="Hagemeier C."/>
            <person name="Thauer R.K."/>
            <person name="Gottschalk G."/>
        </authorList>
    </citation>
    <scope>NUCLEOTIDE SEQUENCE [LARGE SCALE GENOMIC DNA]</scope>
    <source>
        <strain evidence="4">ATCC 8527 / DSM 555 / NCIMB 10680</strain>
    </source>
</reference>
<evidence type="ECO:0000313" key="3">
    <source>
        <dbReference type="EMBL" id="EDK34258.1"/>
    </source>
</evidence>
<dbReference type="InterPro" id="IPR011051">
    <property type="entry name" value="RmlC_Cupin_sf"/>
</dbReference>
<dbReference type="STRING" id="431943.CKL_2246"/>
<dbReference type="Pfam" id="PF02311">
    <property type="entry name" value="AraC_binding"/>
    <property type="match status" value="1"/>
</dbReference>
<dbReference type="Gene3D" id="2.60.120.10">
    <property type="entry name" value="Jelly Rolls"/>
    <property type="match status" value="1"/>
</dbReference>
<dbReference type="RefSeq" id="WP_012102588.1">
    <property type="nucleotide sequence ID" value="NC_009706.1"/>
</dbReference>
<dbReference type="EMBL" id="CP000673">
    <property type="protein sequence ID" value="EDK34258.1"/>
    <property type="molecule type" value="Genomic_DNA"/>
</dbReference>
<evidence type="ECO:0000259" key="2">
    <source>
        <dbReference type="Pfam" id="PF02311"/>
    </source>
</evidence>
<name>A5MZG2_CLOK5</name>
<organism evidence="3 4">
    <name type="scientific">Clostridium kluyveri (strain ATCC 8527 / DSM 555 / NBRC 12016 / NCIMB 10680 / K1)</name>
    <dbReference type="NCBI Taxonomy" id="431943"/>
    <lineage>
        <taxon>Bacteria</taxon>
        <taxon>Bacillati</taxon>
        <taxon>Bacillota</taxon>
        <taxon>Clostridia</taxon>
        <taxon>Eubacteriales</taxon>
        <taxon>Clostridiaceae</taxon>
        <taxon>Clostridium</taxon>
    </lineage>
</organism>
<keyword evidence="4" id="KW-1185">Reference proteome</keyword>
<keyword evidence="1" id="KW-0238">DNA-binding</keyword>
<dbReference type="eggNOG" id="COG1917">
    <property type="taxonomic scope" value="Bacteria"/>
</dbReference>
<accession>A5MZG2</accession>
<dbReference type="HOGENOM" id="CLU_2715249_0_0_9"/>